<feature type="compositionally biased region" description="Polar residues" evidence="7">
    <location>
        <begin position="69"/>
        <end position="83"/>
    </location>
</feature>
<evidence type="ECO:0000256" key="7">
    <source>
        <dbReference type="SAM" id="MobiDB-lite"/>
    </source>
</evidence>
<feature type="region of interest" description="Disordered" evidence="7">
    <location>
        <begin position="1826"/>
        <end position="1861"/>
    </location>
</feature>
<feature type="coiled-coil region" evidence="6">
    <location>
        <begin position="2439"/>
        <end position="2494"/>
    </location>
</feature>
<dbReference type="Pfam" id="PF10495">
    <property type="entry name" value="PACT_coil_coil"/>
    <property type="match status" value="1"/>
</dbReference>
<evidence type="ECO:0000313" key="9">
    <source>
        <dbReference type="Proteomes" id="UP000504606"/>
    </source>
</evidence>
<dbReference type="InterPro" id="IPR028745">
    <property type="entry name" value="AKAP9/Pericentrin"/>
</dbReference>
<feature type="compositionally biased region" description="Low complexity" evidence="7">
    <location>
        <begin position="256"/>
        <end position="268"/>
    </location>
</feature>
<proteinExistence type="predicted"/>
<feature type="coiled-coil region" evidence="6">
    <location>
        <begin position="2559"/>
        <end position="2618"/>
    </location>
</feature>
<dbReference type="PANTHER" id="PTHR44981">
    <property type="entry name" value="PERICENTRIN-LIKE PROTEIN, ISOFORM F"/>
    <property type="match status" value="1"/>
</dbReference>
<dbReference type="InterPro" id="IPR019528">
    <property type="entry name" value="PACT_domain"/>
</dbReference>
<organism evidence="9 10">
    <name type="scientific">Frankliniella occidentalis</name>
    <name type="common">Western flower thrips</name>
    <name type="synonym">Euthrips occidentalis</name>
    <dbReference type="NCBI Taxonomy" id="133901"/>
    <lineage>
        <taxon>Eukaryota</taxon>
        <taxon>Metazoa</taxon>
        <taxon>Ecdysozoa</taxon>
        <taxon>Arthropoda</taxon>
        <taxon>Hexapoda</taxon>
        <taxon>Insecta</taxon>
        <taxon>Pterygota</taxon>
        <taxon>Neoptera</taxon>
        <taxon>Paraneoptera</taxon>
        <taxon>Thysanoptera</taxon>
        <taxon>Terebrantia</taxon>
        <taxon>Thripoidea</taxon>
        <taxon>Thripidae</taxon>
        <taxon>Frankliniella</taxon>
    </lineage>
</organism>
<dbReference type="GO" id="GO:0007165">
    <property type="term" value="P:signal transduction"/>
    <property type="evidence" value="ECO:0007669"/>
    <property type="project" value="InterPro"/>
</dbReference>
<feature type="compositionally biased region" description="Polar residues" evidence="7">
    <location>
        <begin position="24"/>
        <end position="59"/>
    </location>
</feature>
<feature type="compositionally biased region" description="Low complexity" evidence="7">
    <location>
        <begin position="3141"/>
        <end position="3154"/>
    </location>
</feature>
<feature type="compositionally biased region" description="Polar residues" evidence="7">
    <location>
        <begin position="2417"/>
        <end position="2438"/>
    </location>
</feature>
<feature type="coiled-coil region" evidence="6">
    <location>
        <begin position="2872"/>
        <end position="2899"/>
    </location>
</feature>
<protein>
    <submittedName>
        <fullName evidence="10">Pericentrin-like isoform X1</fullName>
    </submittedName>
</protein>
<feature type="coiled-coil region" evidence="6">
    <location>
        <begin position="3737"/>
        <end position="3771"/>
    </location>
</feature>
<name>A0A9C6U549_FRAOC</name>
<evidence type="ECO:0000259" key="8">
    <source>
        <dbReference type="Pfam" id="PF10495"/>
    </source>
</evidence>
<feature type="coiled-coil region" evidence="6">
    <location>
        <begin position="1883"/>
        <end position="1970"/>
    </location>
</feature>
<feature type="coiled-coil region" evidence="6">
    <location>
        <begin position="2166"/>
        <end position="2222"/>
    </location>
</feature>
<feature type="compositionally biased region" description="Polar residues" evidence="7">
    <location>
        <begin position="3155"/>
        <end position="3169"/>
    </location>
</feature>
<gene>
    <name evidence="10" type="primary">LOC113205763</name>
</gene>
<feature type="region of interest" description="Disordered" evidence="7">
    <location>
        <begin position="2417"/>
        <end position="2439"/>
    </location>
</feature>
<evidence type="ECO:0000256" key="4">
    <source>
        <dbReference type="ARBA" id="ARBA00023054"/>
    </source>
</evidence>
<keyword evidence="2" id="KW-0963">Cytoplasm</keyword>
<evidence type="ECO:0000313" key="10">
    <source>
        <dbReference type="RefSeq" id="XP_052121304.1"/>
    </source>
</evidence>
<feature type="compositionally biased region" description="Basic residues" evidence="7">
    <location>
        <begin position="1"/>
        <end position="10"/>
    </location>
</feature>
<sequence length="4232" mass="486135">MEGQLKHHMKNPAAVEDVAGSIQEGGTSQRSRNEIQQLSPNKKESSGTADSTLQSSIYSTAEEDPHDVQSVSNGLNESSKKSGQILSTDQLYDRIRHLEDILAGKEAALLAVTQELDAVREMSCIDASIGPLSSGFDVDFKASIAEYNRKLQEHASALRQRDEYINKLAESLKQSVLDREELKQEASQLTTQVHTLQTQLQAVKRQMQQPQTKFLDALKDKEAQLQKKTAELNLCKAQSSKEVQYLMSSLEELQQRAARSTSASPPASKTKEESDLKHLTDLRLQYDSDKKLFTKHITEAQETEAFLRKQLSAAQKECENLNLELSTIKLAYETQMTVCRDQHELDQRLEEQQSLEEKLSLAHQKLQESTKQALELEKEVHVLRVQLKDKNEVCKKQGDKIQLLQSQTQEYATDIATCHQTLEQYKKRIDELQAKHSEDIVHMEANHRTEVMHFNQRISELQKVNDRQLHNMHQDFNRMKQRQMEELAMKQLSHENEVNTSKRDAERYRAELREKNKLLNIQEQQLEEERQWSRTYSQQVQELGEKLNEEEDKSEEYREKIESLEQQLKEIDQACTLHQPQIEFLHKQLMDERQKSTNILQQLEDVRKQLLLEQERCKAYGVSIEDANSKVREMQIKNSEIKTQALKLDQSSKLKMKADQQKINALQSEILSLKEQLCREQSQVESYRVETEVLNEKLKSLSFLQKDLENSQMLLEGERQTSTKCKIEIENLNRELILQKSKYEEDCGKLLSQIQESNISIKTLEENYKERVCSEGQLSDDDANKQSSLDRKQLQDSLTEYLSQVTSLEVKIEVLQEKNINLIKEREEAEAQLKIVKEHLKIAKEEFENSSSALRDELSKKDLEIQELRKMNNETSMQRSEIESYNLQVRELIASKHALEKELSVEKAKYGEEIKILKDQVVNLQEILKSSIQSSEGETTLQDVKFPVKDLPPSFAKAMLSARVSRISEAVAHWFKRCEDLEKVNLELKINVKELQAQLFEADSEVKCNRSPPQIQSIDTEKRWCTCEAIFSKERNTLKNSIEMLRKELVEKELHYEDKMRNVLRKSKNFTQTSDTIDSVANLINDFSCIAKEKVMLENDLRKVKLECEMYSFDNCRLAENSERANKLLEESWKEHITLASDLHKSLKENSVVRARLMRLETIYESIKEKSTAPIDLVWQLIEELSSAPIEKSHSQDNTHKPGILEKIESVIKIITKMNSDCESLIVKLQKDEDKTVCGYLQSEALGLRRLQSLLLETQQTIVSKVGPALQLHVDLLTRQLADKQIAFQDICEAHYSLEAEMREMEKRFQQQEEHLQEELSKQKASVKLWKLRAQAAQVQSSASRIADDSQCENISHILEEMDSVHSQAMTLLHAEMERVATIRENKVRLEMSDKLHAAEKKFKQQFDEIEKRIKTESSVRALQVLHQQEIDAVRAECDLTRIKAIHKLQEQLPSFFTKPPEVSPNLSCSNLSLRFMKHHISTNYNKALQKVSSTLQNELGQQLSLFVDDLRKTCTLNDSELDILIHDADCLNNFENVVARAHEIGEKLLDMQTSGLQSILSICESNHNLMLEKVQEMSKEFNTHCGIKNQHDELMKAKEEHRLTIESMSAAHKAEVSRLRLLLTQQNVGETSEPNETALSVLHKELEEKHKKQMEELRTYFEQKCADFEKHYSEEVFSQHSRKLSDCSSASESELVSEMYYAGPGSSNCAVPSGPSHFCDLLGESSFKDIEEQTPTVDVEKLFLENREQLETLRLALESRHQGELEAQKELFEGKVEELLRNMNESHAAELKLQSSRMQEMKDEEVELNKKLLEAENEIKHLKQQLSSVHQRDSLSSGEQLECDKKGDVKQHDKQTQSQFEDELKRMADVLKRRDSESSAQIAALKIKLRQNQEDMSKLEKDMSNLRSKHESDVQSLISSNNEKNTKIKELNNEIQELSLRIEKCNLLKEKAEMECDRMKEECESQMQIKDKECESQINDLKSALNKERLVQIEEQKSIQEKINSSVEEKRTLLEAEYTEYLEFVKKCADETKVQLVSKHEDEVKQIIDKYEKELASFRSPSKSNSSQADGEPLIKSSFTNLLDSERYNKESSLQNCLQELLKLVESQVESQQEPFEKIVVKLCNEVDQYQQILHQDLEMKLESVQKDCEKRFQLQLVEARGDIVQALEKQIQLLLDDNTNVDDKPPELQQLEKKLASKYHEKLMNMQTEYEAKISELNAKHASQLSLARSKKQSKHAIITAEDLDKLYRERDCLRSVAATLRDVVAELVRYFVSWEDDFNNTLMDELVKLEAGRDDDILTVTHQDHDNSVMLNQSCDVSQRDSTASEDEMPIIVATPARGRRLSSCVKRVHFAPDVSGILSLIDDGSLFESVGLNCSMRDASLNFQEELDRCLARLRSDSAALYALSKPALPSVSSKQSCANLSNEESPSGDQSGKLSDALQTIARLQRENEGLQNELKILCEEQEKSFAELQATRQRLNSLEQEARHQAEVVAEGYGEGEQSMTCDFPSSPRATTVEELQNKARSLLLGTSNTEEVSGVLSPNSSQHLPHIVEELCRDWERLAEDSRHKHEDLQQQVEAVDKQLRATRAFMDEQAAEREQERDDYVEEIKRLHELVRDKDRDRSSHQLMNHESTREICMHLKHLGTSISVESLEGQLKESQAILQDKQEKLEKLSAEHKQAVEKIWTLRDIISDLECQVATKAEEAATVSAQNDALRQMVEQQGRTQLELAQEMEQLQLCTNDGRLVERISQLEEQLSKHQALAEQLGDPSFIEQMKIQLQDLTASLELHTRELECAYVNSTLPASPCLSSPSEDVSVRETIEAIRAAAEKDASQQSDSCLVLPFNEVSRVMDQWQRHARADDAVLKKIRELDMQVDDLQAEKEALVNRLQEQMHLSSSLQAKLEDHRRKADVKLTEATAEMQSQIEDLRSGISSYSENLEAREKQVESLRAALCRAENELRGRDADIKNNAELERNIAAQLQSQISKLSADKNKLQALLSEKDDMHVSIPALVESMLLDKNADIDRLEQQVHHLTKQMELSSHYVVTPSTTVEFEYCESEKVRAHVALSPVMELRRSLPIPVINESTLGKSEPRPNDTPLSFIAHQTSLENNGEELHPGTDVSVKPIPLEDTLSEMQSTPQSQQNSNSQSASETLSSTTGTFDTSSLASCEKQVASLEQELEAKTKEIEDLTKKLNDNANLISEMHIKNKSLEECEKKLEGISILEEELAHLRERHETLKKLYDDRGLEVAQLTEQLNQVQANTFSVQEKDEEVLSVKPCQDVSELKAKESEIQRLRNEVCATQTILTSLQRKVQEAKQIARSPNRSSPENNQALRVVQNELEAAKLEIVELRELCQSIRSEMEGEYQLKQSEFEKILQREQQEKQSLMTTLDKLEQESSKKLLSRIESDLIEAKKSVLEKEKENNMMRTEMNQLNMECVALKNQLSTPIREATSLAHKLDAEKKFAEALKEELLLFKNRASSLEEKCKSLEDQVKNMQIMDKAEHSEGNKHLREISELKRRVDDSFLDRSLLQKQIEQLSHDNAVLKEENFEVCKELSDMKQLIIEMHGVNASRDKAQKSLVSKSTEISESKMQNNALSQELFSLRKALKNIHKSIHDTSGLAEEDRQTLFKLQRQFHRPDLTGAGDGPFNKLTLTEIDINEIPPENVPLKESESLEDLTGLVQHELHVSVQLDHSLLETIDPSSKNPSVPVIKQTPNGRGLSEKSLSTEVESRLTQEVIYAQERIHQLEDELSRMKDSFQLLNTQLEAERAQYYTLQQQDCDLIKEMRVKLSEALDDQNALRLQLQSEFKQKSSLADLKEAQGLVCTDANSTGHRPVNEKLQVRYYEESELTKLRLEKEAAEKQLRRLQEVEIQRSRRRAVTEEKHRRKIDQLQTLHAETQQECVMLRQELAAVNQKLHVAHDEFAKDRDTQLKNHAPFVERLKNMNTFLEEHIEENVRMAKQMEDLTEEHRKLRRRIAQLEGQLSEKRSNESFEVANARFAAEKAEWEAEQKMLLLALNEAKQKHMLCSDSDVEERVSHLFGRYLRMQSYRKALVWQKRYLLSVISGLNESKSLTSHYLANSIENNKVLKRNPLRRFRSVVMVMMAVHRMQFMVERWLRGKRIGCGVVVQQTVSHCAFSTSSIPQGHSSLFTATHIPTEEMRSGLSQSPPTLERPRQLRTQHLSSSQYPRLSTSSRGPSNSLSECVSNFNLVQQRFDALLLNPPK</sequence>
<feature type="coiled-coil region" evidence="6">
    <location>
        <begin position="297"/>
        <end position="386"/>
    </location>
</feature>
<feature type="coiled-coil region" evidence="6">
    <location>
        <begin position="165"/>
        <end position="238"/>
    </location>
</feature>
<dbReference type="GO" id="GO:0060090">
    <property type="term" value="F:molecular adaptor activity"/>
    <property type="evidence" value="ECO:0007669"/>
    <property type="project" value="InterPro"/>
</dbReference>
<feature type="region of interest" description="Disordered" evidence="7">
    <location>
        <begin position="4167"/>
        <end position="4206"/>
    </location>
</feature>
<evidence type="ECO:0000256" key="3">
    <source>
        <dbReference type="ARBA" id="ARBA00022553"/>
    </source>
</evidence>
<keyword evidence="4 6" id="KW-0175">Coiled coil</keyword>
<keyword evidence="9" id="KW-1185">Reference proteome</keyword>
<feature type="coiled-coil region" evidence="6">
    <location>
        <begin position="498"/>
        <end position="676"/>
    </location>
</feature>
<feature type="compositionally biased region" description="Polar residues" evidence="7">
    <location>
        <begin position="4185"/>
        <end position="4206"/>
    </location>
</feature>
<feature type="coiled-coil region" evidence="6">
    <location>
        <begin position="791"/>
        <end position="927"/>
    </location>
</feature>
<feature type="region of interest" description="Disordered" evidence="7">
    <location>
        <begin position="3138"/>
        <end position="3169"/>
    </location>
</feature>
<evidence type="ECO:0000256" key="5">
    <source>
        <dbReference type="ARBA" id="ARBA00023212"/>
    </source>
</evidence>
<feature type="region of interest" description="Disordered" evidence="7">
    <location>
        <begin position="1"/>
        <end position="83"/>
    </location>
</feature>
<dbReference type="GeneID" id="113205763"/>
<reference evidence="10" key="1">
    <citation type="submission" date="2025-08" db="UniProtKB">
        <authorList>
            <consortium name="RefSeq"/>
        </authorList>
    </citation>
    <scope>IDENTIFICATION</scope>
    <source>
        <tissue evidence="10">Whole organism</tissue>
    </source>
</reference>
<feature type="region of interest" description="Disordered" evidence="7">
    <location>
        <begin position="256"/>
        <end position="275"/>
    </location>
</feature>
<evidence type="ECO:0000256" key="6">
    <source>
        <dbReference type="SAM" id="Coils"/>
    </source>
</evidence>
<accession>A0A9C6U549</accession>
<dbReference type="GO" id="GO:0005813">
    <property type="term" value="C:centrosome"/>
    <property type="evidence" value="ECO:0007669"/>
    <property type="project" value="UniProtKB-SubCell"/>
</dbReference>
<dbReference type="PANTHER" id="PTHR44981:SF2">
    <property type="entry name" value="PERICENTRIN-LIKE PROTEIN, ISOFORM F"/>
    <property type="match status" value="1"/>
</dbReference>
<feature type="domain" description="Pericentrin/AKAP-450 centrosomal targeting" evidence="8">
    <location>
        <begin position="4050"/>
        <end position="4124"/>
    </location>
</feature>
<feature type="coiled-coil region" evidence="6">
    <location>
        <begin position="2653"/>
        <end position="2687"/>
    </location>
</feature>
<evidence type="ECO:0000256" key="2">
    <source>
        <dbReference type="ARBA" id="ARBA00022490"/>
    </source>
</evidence>
<feature type="compositionally biased region" description="Basic and acidic residues" evidence="7">
    <location>
        <begin position="1843"/>
        <end position="1856"/>
    </location>
</feature>
<feature type="coiled-coil region" evidence="6">
    <location>
        <begin position="715"/>
        <end position="746"/>
    </location>
</feature>
<feature type="coiled-coil region" evidence="6">
    <location>
        <begin position="1295"/>
        <end position="1322"/>
    </location>
</feature>
<keyword evidence="5" id="KW-0206">Cytoskeleton</keyword>
<dbReference type="SUPFAM" id="SSF47162">
    <property type="entry name" value="Apolipoprotein"/>
    <property type="match status" value="1"/>
</dbReference>
<dbReference type="RefSeq" id="XP_052121304.1">
    <property type="nucleotide sequence ID" value="XM_052265344.1"/>
</dbReference>
<comment type="subcellular location">
    <subcellularLocation>
        <location evidence="1">Cytoplasm</location>
        <location evidence="1">Cytoskeleton</location>
        <location evidence="1">Microtubule organizing center</location>
        <location evidence="1">Centrosome</location>
    </subcellularLocation>
</comment>
<feature type="coiled-coil region" evidence="6">
    <location>
        <begin position="978"/>
        <end position="1005"/>
    </location>
</feature>
<evidence type="ECO:0000256" key="1">
    <source>
        <dbReference type="ARBA" id="ARBA00004300"/>
    </source>
</evidence>
<feature type="coiled-coil region" evidence="6">
    <location>
        <begin position="3956"/>
        <end position="4031"/>
    </location>
</feature>
<feature type="coiled-coil region" evidence="6">
    <location>
        <begin position="3171"/>
        <end position="3246"/>
    </location>
</feature>
<dbReference type="OrthoDB" id="8197950at2759"/>
<dbReference type="GO" id="GO:0005737">
    <property type="term" value="C:cytoplasm"/>
    <property type="evidence" value="ECO:0007669"/>
    <property type="project" value="UniProtKB-ARBA"/>
</dbReference>
<feature type="coiled-coil region" evidence="6">
    <location>
        <begin position="3339"/>
        <end position="3505"/>
    </location>
</feature>
<feature type="region of interest" description="Disordered" evidence="7">
    <location>
        <begin position="3705"/>
        <end position="3732"/>
    </location>
</feature>
<feature type="coiled-coil region" evidence="6">
    <location>
        <begin position="1035"/>
        <end position="1062"/>
    </location>
</feature>
<keyword evidence="3" id="KW-0597">Phosphoprotein</keyword>
<feature type="coiled-coil region" evidence="6">
    <location>
        <begin position="2982"/>
        <end position="3041"/>
    </location>
</feature>
<feature type="coiled-coil region" evidence="6">
    <location>
        <begin position="3852"/>
        <end position="3923"/>
    </location>
</feature>
<dbReference type="KEGG" id="foc:113205763"/>
<feature type="compositionally biased region" description="Polar residues" evidence="7">
    <location>
        <begin position="1826"/>
        <end position="1840"/>
    </location>
</feature>
<dbReference type="Proteomes" id="UP000504606">
    <property type="component" value="Unplaced"/>
</dbReference>